<feature type="signal peptide" evidence="2">
    <location>
        <begin position="1"/>
        <end position="19"/>
    </location>
</feature>
<dbReference type="InterPro" id="IPR036179">
    <property type="entry name" value="Ig-like_dom_sf"/>
</dbReference>
<accession>A0ABQ8LWL6</accession>
<name>A0ABQ8LWL6_LABRO</name>
<dbReference type="PANTHER" id="PTHR15193">
    <property type="entry name" value="CD83 ANTIGEN"/>
    <property type="match status" value="1"/>
</dbReference>
<dbReference type="SUPFAM" id="SSF48726">
    <property type="entry name" value="Immunoglobulin"/>
    <property type="match status" value="1"/>
</dbReference>
<evidence type="ECO:0000256" key="1">
    <source>
        <dbReference type="SAM" id="Phobius"/>
    </source>
</evidence>
<evidence type="ECO:0000313" key="4">
    <source>
        <dbReference type="EMBL" id="KAI2655043.1"/>
    </source>
</evidence>
<dbReference type="EMBL" id="JACTAM010000016">
    <property type="protein sequence ID" value="KAI2655043.1"/>
    <property type="molecule type" value="Genomic_DNA"/>
</dbReference>
<dbReference type="Gene3D" id="2.60.40.10">
    <property type="entry name" value="Immunoglobulins"/>
    <property type="match status" value="1"/>
</dbReference>
<comment type="caution">
    <text evidence="4">The sequence shown here is derived from an EMBL/GenBank/DDBJ whole genome shotgun (WGS) entry which is preliminary data.</text>
</comment>
<feature type="domain" description="Immunoglobulin V-set" evidence="3">
    <location>
        <begin position="24"/>
        <end position="106"/>
    </location>
</feature>
<dbReference type="InterPro" id="IPR013106">
    <property type="entry name" value="Ig_V-set"/>
</dbReference>
<feature type="transmembrane region" description="Helical" evidence="1">
    <location>
        <begin position="121"/>
        <end position="142"/>
    </location>
</feature>
<sequence length="237" mass="26715">MHHFSEFIACLVILVVAEGARQEIRLTSGEDAVLSCEAKSKPDVAYRWVTWYKVSEDPSQKLTGLVRKKLPENNSTVEKYKGAEREVKLLESSMSLLLSNVTEEDNNATTEKLKFNESDTIYIIVAITVLIMALLMFFMSYVKSCLPQVCLRNVFQTNKKLLKDSLLKMQHQGKNVIITNHLICKTTPEVYCLKVDIRASVMRLSTSISGLNIICFIKPEEAQLCVRSSLGVIPGYC</sequence>
<dbReference type="PANTHER" id="PTHR15193:SF1">
    <property type="entry name" value="CD83 ANTIGEN"/>
    <property type="match status" value="1"/>
</dbReference>
<keyword evidence="1" id="KW-1133">Transmembrane helix</keyword>
<keyword evidence="1" id="KW-0812">Transmembrane</keyword>
<reference evidence="4 5" key="1">
    <citation type="submission" date="2022-01" db="EMBL/GenBank/DDBJ databases">
        <title>A high-quality chromosome-level genome assembly of rohu carp, Labeo rohita.</title>
        <authorList>
            <person name="Arick M.A. II"/>
            <person name="Hsu C.-Y."/>
            <person name="Magbanua Z."/>
            <person name="Pechanova O."/>
            <person name="Grover C."/>
            <person name="Miller E."/>
            <person name="Thrash A."/>
            <person name="Ezzel L."/>
            <person name="Alam S."/>
            <person name="Benzie J."/>
            <person name="Hamilton M."/>
            <person name="Karsi A."/>
            <person name="Lawrence M.L."/>
            <person name="Peterson D.G."/>
        </authorList>
    </citation>
    <scope>NUCLEOTIDE SEQUENCE [LARGE SCALE GENOMIC DNA]</scope>
    <source>
        <strain evidence="5">BAU-BD-2019</strain>
        <tissue evidence="4">Blood</tissue>
    </source>
</reference>
<dbReference type="InterPro" id="IPR013783">
    <property type="entry name" value="Ig-like_fold"/>
</dbReference>
<keyword evidence="5" id="KW-1185">Reference proteome</keyword>
<feature type="chain" id="PRO_5046969792" evidence="2">
    <location>
        <begin position="20"/>
        <end position="237"/>
    </location>
</feature>
<proteinExistence type="predicted"/>
<gene>
    <name evidence="4" type="ORF">H4Q32_017358</name>
</gene>
<keyword evidence="1" id="KW-0472">Membrane</keyword>
<protein>
    <submittedName>
        <fullName evidence="4">Myelin-oligodendrocyte glycoprotein</fullName>
    </submittedName>
</protein>
<evidence type="ECO:0000313" key="5">
    <source>
        <dbReference type="Proteomes" id="UP000830375"/>
    </source>
</evidence>
<keyword evidence="2" id="KW-0732">Signal</keyword>
<dbReference type="Proteomes" id="UP000830375">
    <property type="component" value="Unassembled WGS sequence"/>
</dbReference>
<dbReference type="Pfam" id="PF07686">
    <property type="entry name" value="V-set"/>
    <property type="match status" value="1"/>
</dbReference>
<evidence type="ECO:0000256" key="2">
    <source>
        <dbReference type="SAM" id="SignalP"/>
    </source>
</evidence>
<organism evidence="4 5">
    <name type="scientific">Labeo rohita</name>
    <name type="common">Indian major carp</name>
    <name type="synonym">Cyprinus rohita</name>
    <dbReference type="NCBI Taxonomy" id="84645"/>
    <lineage>
        <taxon>Eukaryota</taxon>
        <taxon>Metazoa</taxon>
        <taxon>Chordata</taxon>
        <taxon>Craniata</taxon>
        <taxon>Vertebrata</taxon>
        <taxon>Euteleostomi</taxon>
        <taxon>Actinopterygii</taxon>
        <taxon>Neopterygii</taxon>
        <taxon>Teleostei</taxon>
        <taxon>Ostariophysi</taxon>
        <taxon>Cypriniformes</taxon>
        <taxon>Cyprinidae</taxon>
        <taxon>Labeoninae</taxon>
        <taxon>Labeonini</taxon>
        <taxon>Labeo</taxon>
    </lineage>
</organism>
<evidence type="ECO:0000259" key="3">
    <source>
        <dbReference type="Pfam" id="PF07686"/>
    </source>
</evidence>